<evidence type="ECO:0000313" key="3">
    <source>
        <dbReference type="Proteomes" id="UP001278500"/>
    </source>
</evidence>
<dbReference type="EMBL" id="JAUEPP010000002">
    <property type="protein sequence ID" value="KAK3350763.1"/>
    <property type="molecule type" value="Genomic_DNA"/>
</dbReference>
<feature type="transmembrane region" description="Helical" evidence="1">
    <location>
        <begin position="69"/>
        <end position="87"/>
    </location>
</feature>
<keyword evidence="1" id="KW-1133">Transmembrane helix</keyword>
<dbReference type="GeneID" id="87868805"/>
<comment type="caution">
    <text evidence="2">The sequence shown here is derived from an EMBL/GenBank/DDBJ whole genome shotgun (WGS) entry which is preliminary data.</text>
</comment>
<keyword evidence="3" id="KW-1185">Reference proteome</keyword>
<dbReference type="Proteomes" id="UP001278500">
    <property type="component" value="Unassembled WGS sequence"/>
</dbReference>
<organism evidence="2 3">
    <name type="scientific">Neurospora tetraspora</name>
    <dbReference type="NCBI Taxonomy" id="94610"/>
    <lineage>
        <taxon>Eukaryota</taxon>
        <taxon>Fungi</taxon>
        <taxon>Dikarya</taxon>
        <taxon>Ascomycota</taxon>
        <taxon>Pezizomycotina</taxon>
        <taxon>Sordariomycetes</taxon>
        <taxon>Sordariomycetidae</taxon>
        <taxon>Sordariales</taxon>
        <taxon>Sordariaceae</taxon>
        <taxon>Neurospora</taxon>
    </lineage>
</organism>
<name>A0AAE0JJW8_9PEZI</name>
<reference evidence="2" key="1">
    <citation type="journal article" date="2023" name="Mol. Phylogenet. Evol.">
        <title>Genome-scale phylogeny and comparative genomics of the fungal order Sordariales.</title>
        <authorList>
            <person name="Hensen N."/>
            <person name="Bonometti L."/>
            <person name="Westerberg I."/>
            <person name="Brannstrom I.O."/>
            <person name="Guillou S."/>
            <person name="Cros-Aarteil S."/>
            <person name="Calhoun S."/>
            <person name="Haridas S."/>
            <person name="Kuo A."/>
            <person name="Mondo S."/>
            <person name="Pangilinan J."/>
            <person name="Riley R."/>
            <person name="LaButti K."/>
            <person name="Andreopoulos B."/>
            <person name="Lipzen A."/>
            <person name="Chen C."/>
            <person name="Yan M."/>
            <person name="Daum C."/>
            <person name="Ng V."/>
            <person name="Clum A."/>
            <person name="Steindorff A."/>
            <person name="Ohm R.A."/>
            <person name="Martin F."/>
            <person name="Silar P."/>
            <person name="Natvig D.O."/>
            <person name="Lalanne C."/>
            <person name="Gautier V."/>
            <person name="Ament-Velasquez S.L."/>
            <person name="Kruys A."/>
            <person name="Hutchinson M.I."/>
            <person name="Powell A.J."/>
            <person name="Barry K."/>
            <person name="Miller A.N."/>
            <person name="Grigoriev I.V."/>
            <person name="Debuchy R."/>
            <person name="Gladieux P."/>
            <person name="Hiltunen Thoren M."/>
            <person name="Johannesson H."/>
        </authorList>
    </citation>
    <scope>NUCLEOTIDE SEQUENCE</scope>
    <source>
        <strain evidence="2">CBS 560.94</strain>
    </source>
</reference>
<keyword evidence="1" id="KW-0472">Membrane</keyword>
<sequence>MHKCYNRQPRKYGNGFSNPFELRCPFFRPLSRCTESPPSPFSNRRCCCCCCCCGFCCVAVDKGQPVAPAFFASVVIIGYMVFEVLYIDNDRESGMKDGIRLMPRRSLVSDVSTTSVRQQIRNRSGNRRARHFRVFEKIVVTRFLSAFVFSPMGVGPRGEKDI</sequence>
<keyword evidence="1" id="KW-0812">Transmembrane</keyword>
<accession>A0AAE0JJW8</accession>
<evidence type="ECO:0008006" key="4">
    <source>
        <dbReference type="Google" id="ProtNLM"/>
    </source>
</evidence>
<evidence type="ECO:0000256" key="1">
    <source>
        <dbReference type="SAM" id="Phobius"/>
    </source>
</evidence>
<dbReference type="RefSeq" id="XP_062684058.1">
    <property type="nucleotide sequence ID" value="XM_062831651.1"/>
</dbReference>
<dbReference type="AlphaFoldDB" id="A0AAE0JJW8"/>
<protein>
    <recommendedName>
        <fullName evidence="4">Transmembrane protein</fullName>
    </recommendedName>
</protein>
<reference evidence="2" key="2">
    <citation type="submission" date="2023-06" db="EMBL/GenBank/DDBJ databases">
        <authorList>
            <consortium name="Lawrence Berkeley National Laboratory"/>
            <person name="Haridas S."/>
            <person name="Hensen N."/>
            <person name="Bonometti L."/>
            <person name="Westerberg I."/>
            <person name="Brannstrom I.O."/>
            <person name="Guillou S."/>
            <person name="Cros-Aarteil S."/>
            <person name="Calhoun S."/>
            <person name="Kuo A."/>
            <person name="Mondo S."/>
            <person name="Pangilinan J."/>
            <person name="Riley R."/>
            <person name="Labutti K."/>
            <person name="Andreopoulos B."/>
            <person name="Lipzen A."/>
            <person name="Chen C."/>
            <person name="Yanf M."/>
            <person name="Daum C."/>
            <person name="Ng V."/>
            <person name="Clum A."/>
            <person name="Steindorff A."/>
            <person name="Ohm R."/>
            <person name="Martin F."/>
            <person name="Silar P."/>
            <person name="Natvig D."/>
            <person name="Lalanne C."/>
            <person name="Gautier V."/>
            <person name="Ament-Velasquez S.L."/>
            <person name="Kruys A."/>
            <person name="Hutchinson M.I."/>
            <person name="Powell A.J."/>
            <person name="Barry K."/>
            <person name="Miller A.N."/>
            <person name="Grigoriev I.V."/>
            <person name="Debuchy R."/>
            <person name="Gladieux P."/>
            <person name="Thoren M.H."/>
            <person name="Johannesson H."/>
        </authorList>
    </citation>
    <scope>NUCLEOTIDE SEQUENCE</scope>
    <source>
        <strain evidence="2">CBS 560.94</strain>
    </source>
</reference>
<gene>
    <name evidence="2" type="ORF">B0H65DRAFT_98183</name>
</gene>
<proteinExistence type="predicted"/>
<evidence type="ECO:0000313" key="2">
    <source>
        <dbReference type="EMBL" id="KAK3350763.1"/>
    </source>
</evidence>